<keyword evidence="1" id="KW-1185">Reference proteome</keyword>
<reference evidence="2" key="1">
    <citation type="submission" date="2022-11" db="UniProtKB">
        <authorList>
            <consortium name="WormBaseParasite"/>
        </authorList>
    </citation>
    <scope>IDENTIFICATION</scope>
</reference>
<organism evidence="1 2">
    <name type="scientific">Ditylenchus dipsaci</name>
    <dbReference type="NCBI Taxonomy" id="166011"/>
    <lineage>
        <taxon>Eukaryota</taxon>
        <taxon>Metazoa</taxon>
        <taxon>Ecdysozoa</taxon>
        <taxon>Nematoda</taxon>
        <taxon>Chromadorea</taxon>
        <taxon>Rhabditida</taxon>
        <taxon>Tylenchina</taxon>
        <taxon>Tylenchomorpha</taxon>
        <taxon>Sphaerularioidea</taxon>
        <taxon>Anguinidae</taxon>
        <taxon>Anguininae</taxon>
        <taxon>Ditylenchus</taxon>
    </lineage>
</organism>
<dbReference type="AlphaFoldDB" id="A0A915D7I5"/>
<protein>
    <submittedName>
        <fullName evidence="2">Uncharacterized protein</fullName>
    </submittedName>
</protein>
<dbReference type="WBParaSite" id="jg16870">
    <property type="protein sequence ID" value="jg16870"/>
    <property type="gene ID" value="jg16870"/>
</dbReference>
<evidence type="ECO:0000313" key="1">
    <source>
        <dbReference type="Proteomes" id="UP000887574"/>
    </source>
</evidence>
<proteinExistence type="predicted"/>
<dbReference type="Proteomes" id="UP000887574">
    <property type="component" value="Unplaced"/>
</dbReference>
<evidence type="ECO:0000313" key="2">
    <source>
        <dbReference type="WBParaSite" id="jg16870"/>
    </source>
</evidence>
<sequence length="208" mass="24147">MDRRNLPEHRLIFGLRQKPSQMSDLDKSADIMLERELPRQSKAKQTMGGPDYDLDSDEIFALDEDTKTLEFSGQTNSTLHRISMRILANLLTSCQTQQNLRQRRSVAQHYNGFWPPREAIDSLLMRTRMCVRKFALEQKLYCLNVKMTFSTASKPALDLSSLQMILSDFLENVLGVDIARLSKKSRTRHMSYYVHSVSHLITTIKYWS</sequence>
<accession>A0A915D7I5</accession>
<name>A0A915D7I5_9BILA</name>